<gene>
    <name evidence="2" type="ORF">D6850_12690</name>
</gene>
<evidence type="ECO:0000256" key="1">
    <source>
        <dbReference type="SAM" id="MobiDB-lite"/>
    </source>
</evidence>
<evidence type="ECO:0008006" key="4">
    <source>
        <dbReference type="Google" id="ProtNLM"/>
    </source>
</evidence>
<dbReference type="RefSeq" id="WP_121167473.1">
    <property type="nucleotide sequence ID" value="NZ_RAPE01000003.1"/>
</dbReference>
<protein>
    <recommendedName>
        <fullName evidence="4">Anti-sigma factor NepR domain-containing protein</fullName>
    </recommendedName>
</protein>
<dbReference type="AlphaFoldDB" id="A0A3A8ATP5"/>
<reference evidence="2 3" key="1">
    <citation type="submission" date="2018-09" db="EMBL/GenBank/DDBJ databases">
        <title>Roseovarius spongiae sp. nov., isolated from a marine sponge.</title>
        <authorList>
            <person name="Zhuang L."/>
            <person name="Luo L."/>
        </authorList>
    </citation>
    <scope>NUCLEOTIDE SEQUENCE [LARGE SCALE GENOMIC DNA]</scope>
    <source>
        <strain evidence="2 3">HN-E21</strain>
    </source>
</reference>
<sequence>MAALSRKLKLHPASHQRTDTPEHNLRTAFGAALERDAPPRFQELLERLRASERAEAEAETQTRMQ</sequence>
<feature type="region of interest" description="Disordered" evidence="1">
    <location>
        <begin position="1"/>
        <end position="23"/>
    </location>
</feature>
<evidence type="ECO:0000313" key="3">
    <source>
        <dbReference type="Proteomes" id="UP000281128"/>
    </source>
</evidence>
<feature type="compositionally biased region" description="Basic residues" evidence="1">
    <location>
        <begin position="1"/>
        <end position="14"/>
    </location>
</feature>
<accession>A0A3A8ATP5</accession>
<organism evidence="2 3">
    <name type="scientific">Roseovarius spongiae</name>
    <dbReference type="NCBI Taxonomy" id="2320272"/>
    <lineage>
        <taxon>Bacteria</taxon>
        <taxon>Pseudomonadati</taxon>
        <taxon>Pseudomonadota</taxon>
        <taxon>Alphaproteobacteria</taxon>
        <taxon>Rhodobacterales</taxon>
        <taxon>Roseobacteraceae</taxon>
        <taxon>Roseovarius</taxon>
    </lineage>
</organism>
<proteinExistence type="predicted"/>
<evidence type="ECO:0000313" key="2">
    <source>
        <dbReference type="EMBL" id="RKF14030.1"/>
    </source>
</evidence>
<dbReference type="Proteomes" id="UP000281128">
    <property type="component" value="Unassembled WGS sequence"/>
</dbReference>
<name>A0A3A8ATP5_9RHOB</name>
<dbReference type="EMBL" id="RAPE01000003">
    <property type="protein sequence ID" value="RKF14030.1"/>
    <property type="molecule type" value="Genomic_DNA"/>
</dbReference>
<keyword evidence="3" id="KW-1185">Reference proteome</keyword>
<comment type="caution">
    <text evidence="2">The sequence shown here is derived from an EMBL/GenBank/DDBJ whole genome shotgun (WGS) entry which is preliminary data.</text>
</comment>